<organism evidence="1 2">
    <name type="scientific">Rhizopogon vinicolor AM-OR11-026</name>
    <dbReference type="NCBI Taxonomy" id="1314800"/>
    <lineage>
        <taxon>Eukaryota</taxon>
        <taxon>Fungi</taxon>
        <taxon>Dikarya</taxon>
        <taxon>Basidiomycota</taxon>
        <taxon>Agaricomycotina</taxon>
        <taxon>Agaricomycetes</taxon>
        <taxon>Agaricomycetidae</taxon>
        <taxon>Boletales</taxon>
        <taxon>Suillineae</taxon>
        <taxon>Rhizopogonaceae</taxon>
        <taxon>Rhizopogon</taxon>
    </lineage>
</organism>
<reference evidence="1 2" key="1">
    <citation type="submission" date="2016-06" db="EMBL/GenBank/DDBJ databases">
        <title>Comparative genomics of the ectomycorrhizal sister species Rhizopogon vinicolor and Rhizopogon vesiculosus (Basidiomycota: Boletales) reveals a divergence of the mating type B locus.</title>
        <authorList>
            <consortium name="DOE Joint Genome Institute"/>
            <person name="Mujic A.B."/>
            <person name="Kuo A."/>
            <person name="Tritt A."/>
            <person name="Lipzen A."/>
            <person name="Chen C."/>
            <person name="Johnson J."/>
            <person name="Sharma A."/>
            <person name="Barry K."/>
            <person name="Grigoriev I.V."/>
            <person name="Spatafora J.W."/>
        </authorList>
    </citation>
    <scope>NUCLEOTIDE SEQUENCE [LARGE SCALE GENOMIC DNA]</scope>
    <source>
        <strain evidence="1 2">AM-OR11-026</strain>
    </source>
</reference>
<dbReference type="InParanoid" id="A0A1B7MWN3"/>
<evidence type="ECO:0000313" key="2">
    <source>
        <dbReference type="Proteomes" id="UP000092154"/>
    </source>
</evidence>
<dbReference type="OrthoDB" id="2416294at2759"/>
<evidence type="ECO:0000313" key="1">
    <source>
        <dbReference type="EMBL" id="OAX37028.1"/>
    </source>
</evidence>
<gene>
    <name evidence="1" type="ORF">K503DRAFT_801564</name>
</gene>
<dbReference type="Proteomes" id="UP000092154">
    <property type="component" value="Unassembled WGS sequence"/>
</dbReference>
<accession>A0A1B7MWN3</accession>
<name>A0A1B7MWN3_9AGAM</name>
<dbReference type="EMBL" id="KV448377">
    <property type="protein sequence ID" value="OAX37028.1"/>
    <property type="molecule type" value="Genomic_DNA"/>
</dbReference>
<sequence>MAMPASGAKEADLERNVLTALESVPLDAIRRFSMRLLRFVDPTTRDSMGNRQHRLRSNIEVIECFQRP</sequence>
<proteinExistence type="predicted"/>
<keyword evidence="2" id="KW-1185">Reference proteome</keyword>
<protein>
    <submittedName>
        <fullName evidence="1">Uncharacterized protein</fullName>
    </submittedName>
</protein>
<dbReference type="AlphaFoldDB" id="A0A1B7MWN3"/>